<evidence type="ECO:0000256" key="1">
    <source>
        <dbReference type="SAM" id="MobiDB-lite"/>
    </source>
</evidence>
<reference evidence="4" key="2">
    <citation type="submission" date="2009-11" db="EMBL/GenBank/DDBJ databases">
        <title>The Genome Sequence of Allomyces macrogynus strain ATCC 38327.</title>
        <authorList>
            <consortium name="The Broad Institute Genome Sequencing Platform"/>
            <person name="Russ C."/>
            <person name="Cuomo C."/>
            <person name="Shea T."/>
            <person name="Young S.K."/>
            <person name="Zeng Q."/>
            <person name="Koehrsen M."/>
            <person name="Haas B."/>
            <person name="Borodovsky M."/>
            <person name="Guigo R."/>
            <person name="Alvarado L."/>
            <person name="Berlin A."/>
            <person name="Borenstein D."/>
            <person name="Chen Z."/>
            <person name="Engels R."/>
            <person name="Freedman E."/>
            <person name="Gellesch M."/>
            <person name="Goldberg J."/>
            <person name="Griggs A."/>
            <person name="Gujja S."/>
            <person name="Heiman D."/>
            <person name="Hepburn T."/>
            <person name="Howarth C."/>
            <person name="Jen D."/>
            <person name="Larson L."/>
            <person name="Lewis B."/>
            <person name="Mehta T."/>
            <person name="Park D."/>
            <person name="Pearson M."/>
            <person name="Roberts A."/>
            <person name="Saif S."/>
            <person name="Shenoy N."/>
            <person name="Sisk P."/>
            <person name="Stolte C."/>
            <person name="Sykes S."/>
            <person name="Walk T."/>
            <person name="White J."/>
            <person name="Yandava C."/>
            <person name="Burger G."/>
            <person name="Gray M.W."/>
            <person name="Holland P.W.H."/>
            <person name="King N."/>
            <person name="Lang F.B.F."/>
            <person name="Roger A.J."/>
            <person name="Ruiz-Trillo I."/>
            <person name="Lander E."/>
            <person name="Nusbaum C."/>
        </authorList>
    </citation>
    <scope>NUCLEOTIDE SEQUENCE [LARGE SCALE GENOMIC DNA]</scope>
    <source>
        <strain evidence="4">ATCC 38327</strain>
    </source>
</reference>
<keyword evidence="2" id="KW-0812">Transmembrane</keyword>
<evidence type="ECO:0000313" key="4">
    <source>
        <dbReference type="Proteomes" id="UP000054350"/>
    </source>
</evidence>
<feature type="transmembrane region" description="Helical" evidence="2">
    <location>
        <begin position="297"/>
        <end position="318"/>
    </location>
</feature>
<keyword evidence="4" id="KW-1185">Reference proteome</keyword>
<sequence length="323" mass="34336">MTGSGNKRKPNGDMDISCLPRDAEPWRPPADAAQALVQVRKRPGRDGTMVTISALARANLLAAQVTYVNQMRAYNDSEKAAKKNKGKFSPAPNIPMAAPGMPGGPPGPPTVPPGVSPLVITVPQLPRYSRVKVVVTIRGHRILLIETGGWFNKRVAWEARLLYPNYPLDDTRGSESRTALSVAPRVVTPTDTSTTSGAPVEGVHYTLLMRHDEIQPCCACCCNGSCCKCYGGAALNSRLVIKPGVMHALETTVAPPSNAGLAPADKPEKASATGPEIVLVLVSIAPAVNMVIVQRKAWVVVMPLMALAAVGVLLRIILAITKY</sequence>
<name>A0A0L0SWJ5_ALLM3</name>
<evidence type="ECO:0000256" key="2">
    <source>
        <dbReference type="SAM" id="Phobius"/>
    </source>
</evidence>
<proteinExistence type="predicted"/>
<accession>A0A0L0SWJ5</accession>
<keyword evidence="2" id="KW-0472">Membrane</keyword>
<feature type="region of interest" description="Disordered" evidence="1">
    <location>
        <begin position="1"/>
        <end position="27"/>
    </location>
</feature>
<dbReference type="VEuPathDB" id="FungiDB:AMAG_11213"/>
<organism evidence="3 4">
    <name type="scientific">Allomyces macrogynus (strain ATCC 38327)</name>
    <name type="common">Allomyces javanicus var. macrogynus</name>
    <dbReference type="NCBI Taxonomy" id="578462"/>
    <lineage>
        <taxon>Eukaryota</taxon>
        <taxon>Fungi</taxon>
        <taxon>Fungi incertae sedis</taxon>
        <taxon>Blastocladiomycota</taxon>
        <taxon>Blastocladiomycetes</taxon>
        <taxon>Blastocladiales</taxon>
        <taxon>Blastocladiaceae</taxon>
        <taxon>Allomyces</taxon>
    </lineage>
</organism>
<dbReference type="AlphaFoldDB" id="A0A0L0SWJ5"/>
<dbReference type="EMBL" id="GG745351">
    <property type="protein sequence ID" value="KNE66714.1"/>
    <property type="molecule type" value="Genomic_DNA"/>
</dbReference>
<reference evidence="3 4" key="1">
    <citation type="submission" date="2009-11" db="EMBL/GenBank/DDBJ databases">
        <title>Annotation of Allomyces macrogynus ATCC 38327.</title>
        <authorList>
            <consortium name="The Broad Institute Genome Sequencing Platform"/>
            <person name="Russ C."/>
            <person name="Cuomo C."/>
            <person name="Burger G."/>
            <person name="Gray M.W."/>
            <person name="Holland P.W.H."/>
            <person name="King N."/>
            <person name="Lang F.B.F."/>
            <person name="Roger A.J."/>
            <person name="Ruiz-Trillo I."/>
            <person name="Young S.K."/>
            <person name="Zeng Q."/>
            <person name="Gargeya S."/>
            <person name="Fitzgerald M."/>
            <person name="Haas B."/>
            <person name="Abouelleil A."/>
            <person name="Alvarado L."/>
            <person name="Arachchi H.M."/>
            <person name="Berlin A."/>
            <person name="Chapman S.B."/>
            <person name="Gearin G."/>
            <person name="Goldberg J."/>
            <person name="Griggs A."/>
            <person name="Gujja S."/>
            <person name="Hansen M."/>
            <person name="Heiman D."/>
            <person name="Howarth C."/>
            <person name="Larimer J."/>
            <person name="Lui A."/>
            <person name="MacDonald P.J.P."/>
            <person name="McCowen C."/>
            <person name="Montmayeur A."/>
            <person name="Murphy C."/>
            <person name="Neiman D."/>
            <person name="Pearson M."/>
            <person name="Priest M."/>
            <person name="Roberts A."/>
            <person name="Saif S."/>
            <person name="Shea T."/>
            <person name="Sisk P."/>
            <person name="Stolte C."/>
            <person name="Sykes S."/>
            <person name="Wortman J."/>
            <person name="Nusbaum C."/>
            <person name="Birren B."/>
        </authorList>
    </citation>
    <scope>NUCLEOTIDE SEQUENCE [LARGE SCALE GENOMIC DNA]</scope>
    <source>
        <strain evidence="3 4">ATCC 38327</strain>
    </source>
</reference>
<gene>
    <name evidence="3" type="ORF">AMAG_11213</name>
</gene>
<evidence type="ECO:0000313" key="3">
    <source>
        <dbReference type="EMBL" id="KNE66714.1"/>
    </source>
</evidence>
<dbReference type="OrthoDB" id="5579023at2759"/>
<protein>
    <submittedName>
        <fullName evidence="3">Uncharacterized protein</fullName>
    </submittedName>
</protein>
<dbReference type="Proteomes" id="UP000054350">
    <property type="component" value="Unassembled WGS sequence"/>
</dbReference>
<keyword evidence="2" id="KW-1133">Transmembrane helix</keyword>